<keyword evidence="11" id="KW-1185">Reference proteome</keyword>
<dbReference type="InterPro" id="IPR039559">
    <property type="entry name" value="AIM6_PI-PLC-like_dom"/>
</dbReference>
<keyword evidence="5 8" id="KW-0862">Zinc</keyword>
<evidence type="ECO:0000256" key="6">
    <source>
        <dbReference type="ARBA" id="ARBA00022842"/>
    </source>
</evidence>
<dbReference type="Pfam" id="PF00245">
    <property type="entry name" value="Alk_phosphatase"/>
    <property type="match status" value="2"/>
</dbReference>
<dbReference type="CDD" id="cd16012">
    <property type="entry name" value="ALP"/>
    <property type="match status" value="1"/>
</dbReference>
<dbReference type="GO" id="GO:0046872">
    <property type="term" value="F:metal ion binding"/>
    <property type="evidence" value="ECO:0007669"/>
    <property type="project" value="UniProtKB-KW"/>
</dbReference>
<keyword evidence="3 8" id="KW-0479">Metal-binding</keyword>
<organism evidence="10 11">
    <name type="scientific">Zunongwangia atlantica 22II14-10F7</name>
    <dbReference type="NCBI Taxonomy" id="1185767"/>
    <lineage>
        <taxon>Bacteria</taxon>
        <taxon>Pseudomonadati</taxon>
        <taxon>Bacteroidota</taxon>
        <taxon>Flavobacteriia</taxon>
        <taxon>Flavobacteriales</taxon>
        <taxon>Flavobacteriaceae</taxon>
        <taxon>Zunongwangia</taxon>
    </lineage>
</organism>
<dbReference type="PRINTS" id="PR00113">
    <property type="entry name" value="ALKPHPHTASE"/>
</dbReference>
<feature type="binding site" evidence="8">
    <location>
        <position position="485"/>
    </location>
    <ligand>
        <name>Zn(2+)</name>
        <dbReference type="ChEBI" id="CHEBI:29105"/>
        <label>2</label>
    </ligand>
</feature>
<dbReference type="InterPro" id="IPR017946">
    <property type="entry name" value="PLC-like_Pdiesterase_TIM-brl"/>
</dbReference>
<dbReference type="RefSeq" id="WP_084841512.1">
    <property type="nucleotide sequence ID" value="NZ_ARYN01000008.1"/>
</dbReference>
<accession>A0A1Y1T387</accession>
<comment type="similarity">
    <text evidence="1 9">Belongs to the alkaline phosphatase family.</text>
</comment>
<name>A0A1Y1T387_9FLAO</name>
<dbReference type="Proteomes" id="UP000192746">
    <property type="component" value="Unassembled WGS sequence"/>
</dbReference>
<dbReference type="InterPro" id="IPR018299">
    <property type="entry name" value="Alkaline_phosphatase_AS"/>
</dbReference>
<dbReference type="CDD" id="cd08577">
    <property type="entry name" value="PI-PLCc_GDPD_SF_unchar3"/>
    <property type="match status" value="1"/>
</dbReference>
<evidence type="ECO:0000256" key="4">
    <source>
        <dbReference type="ARBA" id="ARBA00022801"/>
    </source>
</evidence>
<comment type="caution">
    <text evidence="10">The sequence shown here is derived from an EMBL/GenBank/DDBJ whole genome shotgun (WGS) entry which is preliminary data.</text>
</comment>
<feature type="binding site" evidence="8">
    <location>
        <position position="527"/>
    </location>
    <ligand>
        <name>Zn(2+)</name>
        <dbReference type="ChEBI" id="CHEBI:29105"/>
        <label>2</label>
    </ligand>
</feature>
<feature type="binding site" evidence="8">
    <location>
        <position position="379"/>
    </location>
    <ligand>
        <name>Mg(2+)</name>
        <dbReference type="ChEBI" id="CHEBI:18420"/>
    </ligand>
</feature>
<evidence type="ECO:0000313" key="11">
    <source>
        <dbReference type="Proteomes" id="UP000192746"/>
    </source>
</evidence>
<keyword evidence="6 8" id="KW-0460">Magnesium</keyword>
<proteinExistence type="inferred from homology"/>
<evidence type="ECO:0000313" key="10">
    <source>
        <dbReference type="EMBL" id="ORL45498.1"/>
    </source>
</evidence>
<dbReference type="EMBL" id="ARYN01000008">
    <property type="protein sequence ID" value="ORL45498.1"/>
    <property type="molecule type" value="Genomic_DNA"/>
</dbReference>
<evidence type="ECO:0000256" key="1">
    <source>
        <dbReference type="ARBA" id="ARBA00005984"/>
    </source>
</evidence>
<evidence type="ECO:0000256" key="8">
    <source>
        <dbReference type="PIRSR" id="PIRSR601952-2"/>
    </source>
</evidence>
<feature type="active site" description="Phosphoserine intermediate" evidence="7">
    <location>
        <position position="326"/>
    </location>
</feature>
<dbReference type="GO" id="GO:0006629">
    <property type="term" value="P:lipid metabolic process"/>
    <property type="evidence" value="ECO:0007669"/>
    <property type="project" value="InterPro"/>
</dbReference>
<dbReference type="InterPro" id="IPR017850">
    <property type="entry name" value="Alkaline_phosphatase_core_sf"/>
</dbReference>
<dbReference type="STRING" id="1185767.IIF7_09813"/>
<dbReference type="SMART" id="SM00098">
    <property type="entry name" value="alkPPc"/>
    <property type="match status" value="1"/>
</dbReference>
<evidence type="ECO:0000256" key="9">
    <source>
        <dbReference type="RuleBase" id="RU003946"/>
    </source>
</evidence>
<evidence type="ECO:0000256" key="7">
    <source>
        <dbReference type="PIRSR" id="PIRSR601952-1"/>
    </source>
</evidence>
<dbReference type="InterPro" id="IPR001952">
    <property type="entry name" value="Alkaline_phosphatase"/>
</dbReference>
<feature type="binding site" evidence="8">
    <location>
        <position position="480"/>
    </location>
    <ligand>
        <name>Mg(2+)</name>
        <dbReference type="ChEBI" id="CHEBI:18420"/>
    </ligand>
</feature>
<dbReference type="GO" id="GO:0004035">
    <property type="term" value="F:alkaline phosphatase activity"/>
    <property type="evidence" value="ECO:0007669"/>
    <property type="project" value="TreeGrafter"/>
</dbReference>
<dbReference type="PANTHER" id="PTHR11596:SF5">
    <property type="entry name" value="ALKALINE PHOSPHATASE"/>
    <property type="match status" value="1"/>
</dbReference>
<feature type="binding site" evidence="8">
    <location>
        <position position="489"/>
    </location>
    <ligand>
        <name>Zn(2+)</name>
        <dbReference type="ChEBI" id="CHEBI:29105"/>
        <label>2</label>
    </ligand>
</feature>
<comment type="cofactor">
    <cofactor evidence="8">
        <name>Mg(2+)</name>
        <dbReference type="ChEBI" id="CHEBI:18420"/>
    </cofactor>
    <text evidence="8">Binds 1 Mg(2+) ion.</text>
</comment>
<dbReference type="SUPFAM" id="SSF53649">
    <property type="entry name" value="Alkaline phosphatase-like"/>
    <property type="match status" value="1"/>
</dbReference>
<dbReference type="GO" id="GO:0008081">
    <property type="term" value="F:phosphoric diester hydrolase activity"/>
    <property type="evidence" value="ECO:0007669"/>
    <property type="project" value="InterPro"/>
</dbReference>
<evidence type="ECO:0000256" key="3">
    <source>
        <dbReference type="ARBA" id="ARBA00022723"/>
    </source>
</evidence>
<dbReference type="SUPFAM" id="SSF51695">
    <property type="entry name" value="PLC-like phosphodiesterases"/>
    <property type="match status" value="1"/>
</dbReference>
<gene>
    <name evidence="10" type="ORF">IIF7_09813</name>
</gene>
<feature type="binding site" evidence="8">
    <location>
        <position position="285"/>
    </location>
    <ligand>
        <name>Mg(2+)</name>
        <dbReference type="ChEBI" id="CHEBI:18420"/>
    </ligand>
</feature>
<keyword evidence="2" id="KW-0597">Phosphoprotein</keyword>
<dbReference type="Gene3D" id="3.40.720.10">
    <property type="entry name" value="Alkaline Phosphatase, subunit A"/>
    <property type="match status" value="1"/>
</dbReference>
<sequence>MKTNCYKPIFVVLAILFFCGNLGAQSNYKLHSHNDYTQEFPFWKAYIHGASSIEADIFLKNDELFVTHAENEIKTDFTLENLYLKPLSELAKAGKLREIQLLIDLKSEAKRSLKKLVETLKSYPELTNNNKISFVISGNRPKPADYASYPDFIEFDHQDVSNLAEADLSKIALVSQNFRDYSVWNGLGRITAPELEKVEAVIKKVHDAGKPFRFWGAPDTKTTWSRFAAMGVDFINTDKPAEAATYLETLDARKFELKSPISVYKPKFDFDKNKHPKNIILMIGDGNGLSQISSAAFANRGELTITQLKNIGLVKTSSFDDLVTDSAAGATAMATGEKTNNRAIGTDKNGQDLKNLTEIFAEKGYLNGIITTDFVTGATPSSFFAHVIERDDSEAILEDLNKSKVDFFLSAGASDYAKIEKEFVQKDISEFNDFENRSAIFLSESGLADASVRGDQFPEHVKKVLKNLENQDKPYFLMIEAAKIDKNGHTNNASGIVEEMLDFDKTIAEVLKVADQNKNTLVVITADHETSGFAIMQGDLEKGQIEGGFLTHDHTGTMIPLFSYGPGSELFNGVYENTAVFHRILKAVK</sequence>
<evidence type="ECO:0000256" key="2">
    <source>
        <dbReference type="ARBA" id="ARBA00022553"/>
    </source>
</evidence>
<comment type="cofactor">
    <cofactor evidence="8">
        <name>Zn(2+)</name>
        <dbReference type="ChEBI" id="CHEBI:29105"/>
    </cofactor>
    <text evidence="8">Binds 2 Zn(2+) ions.</text>
</comment>
<dbReference type="AlphaFoldDB" id="A0A1Y1T387"/>
<evidence type="ECO:0000256" key="5">
    <source>
        <dbReference type="ARBA" id="ARBA00022833"/>
    </source>
</evidence>
<feature type="binding site" evidence="8">
    <location>
        <position position="528"/>
    </location>
    <ligand>
        <name>Zn(2+)</name>
        <dbReference type="ChEBI" id="CHEBI:29105"/>
        <label>2</label>
    </ligand>
</feature>
<dbReference type="PROSITE" id="PS00123">
    <property type="entry name" value="ALKALINE_PHOSPHATASE"/>
    <property type="match status" value="1"/>
</dbReference>
<protein>
    <submittedName>
        <fullName evidence="10">Alkaline phosphatase</fullName>
    </submittedName>
</protein>
<dbReference type="PANTHER" id="PTHR11596">
    <property type="entry name" value="ALKALINE PHOSPHATASE"/>
    <property type="match status" value="1"/>
</dbReference>
<reference evidence="10 11" key="1">
    <citation type="submission" date="2013-04" db="EMBL/GenBank/DDBJ databases">
        <title>Zunongwangia sp. 22II14-10F7 Genome Sequencing.</title>
        <authorList>
            <person name="Lai Q."/>
            <person name="Shao Z."/>
        </authorList>
    </citation>
    <scope>NUCLEOTIDE SEQUENCE [LARGE SCALE GENOMIC DNA]</scope>
    <source>
        <strain evidence="10 11">22II14-10F7</strain>
    </source>
</reference>
<keyword evidence="4" id="KW-0378">Hydrolase</keyword>
<dbReference type="OrthoDB" id="9794455at2"/>
<feature type="binding site" evidence="8">
    <location>
        <position position="285"/>
    </location>
    <ligand>
        <name>Zn(2+)</name>
        <dbReference type="ChEBI" id="CHEBI:29105"/>
        <label>2</label>
    </ligand>
</feature>
<dbReference type="Pfam" id="PF13653">
    <property type="entry name" value="GDPD_2"/>
    <property type="match status" value="1"/>
</dbReference>
<dbReference type="Gene3D" id="3.20.20.190">
    <property type="entry name" value="Phosphatidylinositol (PI) phosphodiesterase"/>
    <property type="match status" value="1"/>
</dbReference>